<dbReference type="InterPro" id="IPR025579">
    <property type="entry name" value="DUF4357"/>
</dbReference>
<dbReference type="Pfam" id="PF14267">
    <property type="entry name" value="DUF4357"/>
    <property type="match status" value="1"/>
</dbReference>
<proteinExistence type="predicted"/>
<dbReference type="GeneID" id="97176462"/>
<dbReference type="CDD" id="cd10447">
    <property type="entry name" value="GIY-YIG_unchar_2"/>
    <property type="match status" value="1"/>
</dbReference>
<protein>
    <submittedName>
        <fullName evidence="2">DUF4357 domain-containing protein</fullName>
    </submittedName>
</protein>
<dbReference type="RefSeq" id="WP_100535586.1">
    <property type="nucleotide sequence ID" value="NZ_CBDBYO010000019.1"/>
</dbReference>
<accession>A0A2H9YNX8</accession>
<comment type="caution">
    <text evidence="2">The sequence shown here is derived from an EMBL/GenBank/DDBJ whole genome shotgun (WGS) entry which is preliminary data.</text>
</comment>
<evidence type="ECO:0000313" key="3">
    <source>
        <dbReference type="Proteomes" id="UP000243446"/>
    </source>
</evidence>
<evidence type="ECO:0000313" key="2">
    <source>
        <dbReference type="EMBL" id="PJO74358.1"/>
    </source>
</evidence>
<dbReference type="AlphaFoldDB" id="A0A2H9YNX8"/>
<dbReference type="Proteomes" id="UP000243446">
    <property type="component" value="Unassembled WGS sequence"/>
</dbReference>
<sequence>MAHGKSIKLFLTDGSPNGILTAEIINWTGHVLSAPRTKLSELIQREECARTGVYFLVGHDPENSLPSVYIGESDDVANRLKQHNRTEESGGKDFWEKVCLVTGKDQNITKTHIKYLESRLIEIAKRGGQCQLINGTSHQYNRLPESDTADMEYFLEQIQVVLPVLGFDFLKEMKSPSQKSQTMATTISSEITEETEFYLATKDTNANAKVIDGEFYVLAGSQVRREVTDTKHTYTKNLRPQLFENNIIDSDTYTFNQDYLFSSPSAAGGVILGRASNGRKDWRQVGTNITYGQWLENQVDSVELKEEL</sequence>
<evidence type="ECO:0000259" key="1">
    <source>
        <dbReference type="Pfam" id="PF14267"/>
    </source>
</evidence>
<name>A0A2H9YNX8_9GAMM</name>
<reference evidence="2 3" key="1">
    <citation type="submission" date="2017-11" db="EMBL/GenBank/DDBJ databases">
        <title>Revising the taxonomy of the Acinetobacter lwoffii group: the description of Acinetobacter pseudolwoffii sp. nov. and emended description of Acinetobacter lwoffii.</title>
        <authorList>
            <person name="Nemec A."/>
            <person name="Radolfova-Krizova L."/>
        </authorList>
    </citation>
    <scope>NUCLEOTIDE SEQUENCE [LARGE SCALE GENOMIC DNA]</scope>
    <source>
        <strain evidence="2 3">ANC 5044</strain>
    </source>
</reference>
<organism evidence="2 3">
    <name type="scientific">Acinetobacter pseudolwoffii</name>
    <dbReference type="NCBI Taxonomy" id="2053287"/>
    <lineage>
        <taxon>Bacteria</taxon>
        <taxon>Pseudomonadati</taxon>
        <taxon>Pseudomonadota</taxon>
        <taxon>Gammaproteobacteria</taxon>
        <taxon>Moraxellales</taxon>
        <taxon>Moraxellaceae</taxon>
        <taxon>Acinetobacter</taxon>
    </lineage>
</organism>
<dbReference type="EMBL" id="PHRG01000012">
    <property type="protein sequence ID" value="PJO74358.1"/>
    <property type="molecule type" value="Genomic_DNA"/>
</dbReference>
<feature type="domain" description="DUF4357" evidence="1">
    <location>
        <begin position="239"/>
        <end position="284"/>
    </location>
</feature>
<gene>
    <name evidence="2" type="ORF">CWI32_14010</name>
</gene>